<keyword evidence="1" id="KW-0732">Signal</keyword>
<feature type="signal peptide" evidence="1">
    <location>
        <begin position="1"/>
        <end position="19"/>
    </location>
</feature>
<dbReference type="Proteomes" id="UP000267268">
    <property type="component" value="Chromosome 1"/>
</dbReference>
<evidence type="ECO:0000313" key="2">
    <source>
        <dbReference type="EMBL" id="AZQ64337.1"/>
    </source>
</evidence>
<gene>
    <name evidence="2" type="ORF">EI427_19600</name>
</gene>
<name>A0A3Q9FSU7_9BACT</name>
<dbReference type="EMBL" id="CP034562">
    <property type="protein sequence ID" value="AZQ64337.1"/>
    <property type="molecule type" value="Genomic_DNA"/>
</dbReference>
<sequence length="272" mass="31694">MLRLLLLFIFLVPSLLSFAQEKNKKKQKKDKSMMGKIQSDLEEQEQYERDSTVFYFPDWTQGDVTLKTGEKFTDVPVLYDLQHDQVEIQRVESSSLYGGMEILDTTTITFEVHTINNFKMVVSNYDDAGVEIDKTDFDFINADIYLREGVPALGIYQEILKGDLSLLAYPYLLKTAIRPNTTFDEDRLNNEARGIHSNPHKNEVIYDYALKEKLYFLIDNNHLQLVDTRKKHLLRVFVGKEAEMSSYINKNNISFRQKEGLIELVKHYNSIL</sequence>
<dbReference type="KEGG" id="fll:EI427_19600"/>
<dbReference type="RefSeq" id="WP_126617923.1">
    <property type="nucleotide sequence ID" value="NZ_CP034562.1"/>
</dbReference>
<feature type="chain" id="PRO_5018611031" evidence="1">
    <location>
        <begin position="20"/>
        <end position="272"/>
    </location>
</feature>
<reference evidence="2 3" key="1">
    <citation type="submission" date="2018-12" db="EMBL/GenBank/DDBJ databases">
        <title>Flammeovirga pectinis sp. nov., isolated from the gut of the Korean scallop, Patinopecten yessoensis.</title>
        <authorList>
            <person name="Bae J.-W."/>
            <person name="Jeong Y.-S."/>
            <person name="Kang W."/>
        </authorList>
    </citation>
    <scope>NUCLEOTIDE SEQUENCE [LARGE SCALE GENOMIC DNA]</scope>
    <source>
        <strain evidence="2 3">L12M1</strain>
    </source>
</reference>
<dbReference type="OrthoDB" id="977792at2"/>
<dbReference type="AlphaFoldDB" id="A0A3Q9FSU7"/>
<evidence type="ECO:0000313" key="3">
    <source>
        <dbReference type="Proteomes" id="UP000267268"/>
    </source>
</evidence>
<evidence type="ECO:0000256" key="1">
    <source>
        <dbReference type="SAM" id="SignalP"/>
    </source>
</evidence>
<proteinExistence type="predicted"/>
<keyword evidence="3" id="KW-1185">Reference proteome</keyword>
<protein>
    <submittedName>
        <fullName evidence="2">Uncharacterized protein</fullName>
    </submittedName>
</protein>
<accession>A0A3Q9FSU7</accession>
<organism evidence="2 3">
    <name type="scientific">Flammeovirga pectinis</name>
    <dbReference type="NCBI Taxonomy" id="2494373"/>
    <lineage>
        <taxon>Bacteria</taxon>
        <taxon>Pseudomonadati</taxon>
        <taxon>Bacteroidota</taxon>
        <taxon>Cytophagia</taxon>
        <taxon>Cytophagales</taxon>
        <taxon>Flammeovirgaceae</taxon>
        <taxon>Flammeovirga</taxon>
    </lineage>
</organism>